<name>A0A818XSQ0_9BILA</name>
<organism evidence="2 3">
    <name type="scientific">Adineta steineri</name>
    <dbReference type="NCBI Taxonomy" id="433720"/>
    <lineage>
        <taxon>Eukaryota</taxon>
        <taxon>Metazoa</taxon>
        <taxon>Spiralia</taxon>
        <taxon>Gnathifera</taxon>
        <taxon>Rotifera</taxon>
        <taxon>Eurotatoria</taxon>
        <taxon>Bdelloidea</taxon>
        <taxon>Adinetida</taxon>
        <taxon>Adinetidae</taxon>
        <taxon>Adineta</taxon>
    </lineage>
</organism>
<comment type="caution">
    <text evidence="2">The sequence shown here is derived from an EMBL/GenBank/DDBJ whole genome shotgun (WGS) entry which is preliminary data.</text>
</comment>
<dbReference type="Proteomes" id="UP000663844">
    <property type="component" value="Unassembled WGS sequence"/>
</dbReference>
<gene>
    <name evidence="2" type="ORF">OXD698_LOCUS15041</name>
</gene>
<dbReference type="AlphaFoldDB" id="A0A818XSQ0"/>
<sequence length="194" mass="22484">MLLYVFVLLLPITILDSINPLTTTRSYVIKKDFFRGAKANEFTILDPTKKQPQYRIESRYGLLQNAELVVYPSKQPIAKLQQKFKLLLYSGIISILDQNSNQWINGTIQENFRGTFIIEWNGQRVNVVYSFLNWNFSFRDEVDNTILASTEKKLISLIWKHKYEMKVFSNKLPDAIYFLGLAARDYAIKGGSKG</sequence>
<protein>
    <submittedName>
        <fullName evidence="2">Uncharacterized protein</fullName>
    </submittedName>
</protein>
<dbReference type="EMBL" id="CAJOAZ010000973">
    <property type="protein sequence ID" value="CAF3743732.1"/>
    <property type="molecule type" value="Genomic_DNA"/>
</dbReference>
<proteinExistence type="predicted"/>
<reference evidence="2" key="1">
    <citation type="submission" date="2021-02" db="EMBL/GenBank/DDBJ databases">
        <authorList>
            <person name="Nowell W R."/>
        </authorList>
    </citation>
    <scope>NUCLEOTIDE SEQUENCE</scope>
</reference>
<keyword evidence="1" id="KW-0732">Signal</keyword>
<evidence type="ECO:0000313" key="3">
    <source>
        <dbReference type="Proteomes" id="UP000663844"/>
    </source>
</evidence>
<feature type="chain" id="PRO_5032338968" evidence="1">
    <location>
        <begin position="18"/>
        <end position="194"/>
    </location>
</feature>
<evidence type="ECO:0000313" key="2">
    <source>
        <dbReference type="EMBL" id="CAF3743732.1"/>
    </source>
</evidence>
<feature type="signal peptide" evidence="1">
    <location>
        <begin position="1"/>
        <end position="17"/>
    </location>
</feature>
<accession>A0A818XSQ0</accession>
<evidence type="ECO:0000256" key="1">
    <source>
        <dbReference type="SAM" id="SignalP"/>
    </source>
</evidence>